<accession>A0A165FU72</accession>
<comment type="pathway">
    <text evidence="3">Secondary metabolite biosynthesis.</text>
</comment>
<evidence type="ECO:0000256" key="14">
    <source>
        <dbReference type="RuleBase" id="RU000461"/>
    </source>
</evidence>
<dbReference type="PANTHER" id="PTHR46300:SF2">
    <property type="entry name" value="CYTOCHROME P450 MONOOXYGENASE ALNH-RELATED"/>
    <property type="match status" value="1"/>
</dbReference>
<dbReference type="PROSITE" id="PS00086">
    <property type="entry name" value="CYTOCHROME_P450"/>
    <property type="match status" value="1"/>
</dbReference>
<dbReference type="Pfam" id="PF00067">
    <property type="entry name" value="p450"/>
    <property type="match status" value="2"/>
</dbReference>
<organism evidence="15 16">
    <name type="scientific">Exidia glandulosa HHB12029</name>
    <dbReference type="NCBI Taxonomy" id="1314781"/>
    <lineage>
        <taxon>Eukaryota</taxon>
        <taxon>Fungi</taxon>
        <taxon>Dikarya</taxon>
        <taxon>Basidiomycota</taxon>
        <taxon>Agaricomycotina</taxon>
        <taxon>Agaricomycetes</taxon>
        <taxon>Auriculariales</taxon>
        <taxon>Exidiaceae</taxon>
        <taxon>Exidia</taxon>
    </lineage>
</organism>
<feature type="binding site" description="axial binding residue" evidence="13">
    <location>
        <position position="429"/>
    </location>
    <ligand>
        <name>heme</name>
        <dbReference type="ChEBI" id="CHEBI:30413"/>
    </ligand>
    <ligandPart>
        <name>Fe</name>
        <dbReference type="ChEBI" id="CHEBI:18248"/>
    </ligandPart>
</feature>
<evidence type="ECO:0000256" key="3">
    <source>
        <dbReference type="ARBA" id="ARBA00005179"/>
    </source>
</evidence>
<keyword evidence="7 13" id="KW-0479">Metal-binding</keyword>
<dbReference type="GO" id="GO:0004497">
    <property type="term" value="F:monooxygenase activity"/>
    <property type="evidence" value="ECO:0007669"/>
    <property type="project" value="UniProtKB-KW"/>
</dbReference>
<dbReference type="PRINTS" id="PR00385">
    <property type="entry name" value="P450"/>
</dbReference>
<keyword evidence="8" id="KW-1133">Transmembrane helix</keyword>
<dbReference type="Gene3D" id="1.10.630.10">
    <property type="entry name" value="Cytochrome P450"/>
    <property type="match status" value="1"/>
</dbReference>
<proteinExistence type="inferred from homology"/>
<keyword evidence="9 14" id="KW-0560">Oxidoreductase</keyword>
<keyword evidence="12" id="KW-0472">Membrane</keyword>
<evidence type="ECO:0000256" key="11">
    <source>
        <dbReference type="ARBA" id="ARBA00023033"/>
    </source>
</evidence>
<dbReference type="InParanoid" id="A0A165FU72"/>
<dbReference type="InterPro" id="IPR036396">
    <property type="entry name" value="Cyt_P450_sf"/>
</dbReference>
<keyword evidence="16" id="KW-1185">Reference proteome</keyword>
<gene>
    <name evidence="15" type="ORF">EXIGLDRAFT_677916</name>
</gene>
<evidence type="ECO:0000256" key="1">
    <source>
        <dbReference type="ARBA" id="ARBA00001971"/>
    </source>
</evidence>
<evidence type="ECO:0000256" key="8">
    <source>
        <dbReference type="ARBA" id="ARBA00022989"/>
    </source>
</evidence>
<dbReference type="GO" id="GO:0016020">
    <property type="term" value="C:membrane"/>
    <property type="evidence" value="ECO:0007669"/>
    <property type="project" value="UniProtKB-SubCell"/>
</dbReference>
<evidence type="ECO:0000256" key="10">
    <source>
        <dbReference type="ARBA" id="ARBA00023004"/>
    </source>
</evidence>
<keyword evidence="10 13" id="KW-0408">Iron</keyword>
<dbReference type="STRING" id="1314781.A0A165FU72"/>
<dbReference type="Proteomes" id="UP000077266">
    <property type="component" value="Unassembled WGS sequence"/>
</dbReference>
<dbReference type="PRINTS" id="PR00463">
    <property type="entry name" value="EP450I"/>
</dbReference>
<keyword evidence="11 14" id="KW-0503">Monooxygenase</keyword>
<evidence type="ECO:0000256" key="4">
    <source>
        <dbReference type="ARBA" id="ARBA00010617"/>
    </source>
</evidence>
<dbReference type="InterPro" id="IPR050364">
    <property type="entry name" value="Cytochrome_P450_fung"/>
</dbReference>
<dbReference type="InterPro" id="IPR017972">
    <property type="entry name" value="Cyt_P450_CS"/>
</dbReference>
<protein>
    <submittedName>
        <fullName evidence="15">Cytochrome P450</fullName>
    </submittedName>
</protein>
<comment type="similarity">
    <text evidence="4 14">Belongs to the cytochrome P450 family.</text>
</comment>
<dbReference type="SUPFAM" id="SSF48264">
    <property type="entry name" value="Cytochrome P450"/>
    <property type="match status" value="1"/>
</dbReference>
<evidence type="ECO:0000256" key="6">
    <source>
        <dbReference type="ARBA" id="ARBA00022692"/>
    </source>
</evidence>
<evidence type="ECO:0000256" key="7">
    <source>
        <dbReference type="ARBA" id="ARBA00022723"/>
    </source>
</evidence>
<dbReference type="OrthoDB" id="2789670at2759"/>
<sequence length="511" mass="58630">MFAFSAILFLLCLFIAFYRGRHKLRLPPGPRRIPFIGNALDIPLNDAWLQFSRWRKRHGPLVYIEIMGQPTVIINTHGHAVDMMARRARLYAERPWNYVAAHLLLGGRFMPFMDFHARCRKLRRATEEGLRQSRLGRYRQIQQTEAMRATLGLLTSQMHWEHHLSTNTASLIMSVVYGLPPTDDTDPRVQAIKQFADRIARAIYPGAYLADTLPWLRHMPSWAAPWKRNSLAFYEKDSAFFHSLLRNAGASGVLKPILSVRELERLEVRRWHRNRESYLTQSSRYTEPSQTSAALCWFMLAMILNQGAQRKAQEELDSIVGQNRVPTFADIEKLPYLTAIIKEVLRWRPPLPLGIPHRTEEGDTYEGFDIPPGTVCIPNVWEINHDVEVWGEDADAFRPERHLDNGTVVRVFDGHDDNHMSFGLGKRICVGRHFAMDTMSIACATILWACDLQPPADEKGLPLLPPSYAHTKSGMTLHPAPFDIRIRARISNATEQLEVAQQYPDVGWTRD</sequence>
<keyword evidence="5 13" id="KW-0349">Heme</keyword>
<dbReference type="GO" id="GO:0005506">
    <property type="term" value="F:iron ion binding"/>
    <property type="evidence" value="ECO:0007669"/>
    <property type="project" value="InterPro"/>
</dbReference>
<evidence type="ECO:0000256" key="12">
    <source>
        <dbReference type="ARBA" id="ARBA00023136"/>
    </source>
</evidence>
<evidence type="ECO:0000256" key="9">
    <source>
        <dbReference type="ARBA" id="ARBA00023002"/>
    </source>
</evidence>
<evidence type="ECO:0000256" key="5">
    <source>
        <dbReference type="ARBA" id="ARBA00022617"/>
    </source>
</evidence>
<dbReference type="GO" id="GO:0016705">
    <property type="term" value="F:oxidoreductase activity, acting on paired donors, with incorporation or reduction of molecular oxygen"/>
    <property type="evidence" value="ECO:0007669"/>
    <property type="project" value="InterPro"/>
</dbReference>
<keyword evidence="6" id="KW-0812">Transmembrane</keyword>
<dbReference type="GO" id="GO:0020037">
    <property type="term" value="F:heme binding"/>
    <property type="evidence" value="ECO:0007669"/>
    <property type="project" value="InterPro"/>
</dbReference>
<dbReference type="InterPro" id="IPR002401">
    <property type="entry name" value="Cyt_P450_E_grp-I"/>
</dbReference>
<evidence type="ECO:0000313" key="15">
    <source>
        <dbReference type="EMBL" id="KZV89537.1"/>
    </source>
</evidence>
<name>A0A165FU72_EXIGL</name>
<dbReference type="PANTHER" id="PTHR46300">
    <property type="entry name" value="P450, PUTATIVE (EUROFUNG)-RELATED-RELATED"/>
    <property type="match status" value="1"/>
</dbReference>
<dbReference type="InterPro" id="IPR001128">
    <property type="entry name" value="Cyt_P450"/>
</dbReference>
<comment type="subcellular location">
    <subcellularLocation>
        <location evidence="2">Membrane</location>
    </subcellularLocation>
</comment>
<evidence type="ECO:0000313" key="16">
    <source>
        <dbReference type="Proteomes" id="UP000077266"/>
    </source>
</evidence>
<comment type="cofactor">
    <cofactor evidence="1 13">
        <name>heme</name>
        <dbReference type="ChEBI" id="CHEBI:30413"/>
    </cofactor>
</comment>
<reference evidence="15 16" key="1">
    <citation type="journal article" date="2016" name="Mol. Biol. Evol.">
        <title>Comparative Genomics of Early-Diverging Mushroom-Forming Fungi Provides Insights into the Origins of Lignocellulose Decay Capabilities.</title>
        <authorList>
            <person name="Nagy L.G."/>
            <person name="Riley R."/>
            <person name="Tritt A."/>
            <person name="Adam C."/>
            <person name="Daum C."/>
            <person name="Floudas D."/>
            <person name="Sun H."/>
            <person name="Yadav J.S."/>
            <person name="Pangilinan J."/>
            <person name="Larsson K.H."/>
            <person name="Matsuura K."/>
            <person name="Barry K."/>
            <person name="Labutti K."/>
            <person name="Kuo R."/>
            <person name="Ohm R.A."/>
            <person name="Bhattacharya S.S."/>
            <person name="Shirouzu T."/>
            <person name="Yoshinaga Y."/>
            <person name="Martin F.M."/>
            <person name="Grigoriev I.V."/>
            <person name="Hibbett D.S."/>
        </authorList>
    </citation>
    <scope>NUCLEOTIDE SEQUENCE [LARGE SCALE GENOMIC DNA]</scope>
    <source>
        <strain evidence="15 16">HHB12029</strain>
    </source>
</reference>
<dbReference type="CDD" id="cd11065">
    <property type="entry name" value="CYP64-like"/>
    <property type="match status" value="1"/>
</dbReference>
<dbReference type="EMBL" id="KV426070">
    <property type="protein sequence ID" value="KZV89537.1"/>
    <property type="molecule type" value="Genomic_DNA"/>
</dbReference>
<evidence type="ECO:0000256" key="2">
    <source>
        <dbReference type="ARBA" id="ARBA00004370"/>
    </source>
</evidence>
<evidence type="ECO:0000256" key="13">
    <source>
        <dbReference type="PIRSR" id="PIRSR602401-1"/>
    </source>
</evidence>
<dbReference type="AlphaFoldDB" id="A0A165FU72"/>